<dbReference type="AlphaFoldDB" id="A0A3B6VJE9"/>
<gene>
    <name evidence="6" type="ORF">BPP43_03690</name>
</gene>
<evidence type="ECO:0000256" key="2">
    <source>
        <dbReference type="ARBA" id="ARBA00034247"/>
    </source>
</evidence>
<dbReference type="Gene3D" id="3.10.580.10">
    <property type="entry name" value="CBS-domain"/>
    <property type="match status" value="1"/>
</dbReference>
<dbReference type="SUPFAM" id="SSF54631">
    <property type="entry name" value="CBS-domain pair"/>
    <property type="match status" value="1"/>
</dbReference>
<dbReference type="GO" id="GO:0052621">
    <property type="term" value="F:diguanylate cyclase activity"/>
    <property type="evidence" value="ECO:0007669"/>
    <property type="project" value="UniProtKB-EC"/>
</dbReference>
<organism evidence="6 7">
    <name type="scientific">Brachyspira pilosicoli P43/6/78</name>
    <dbReference type="NCBI Taxonomy" id="1042417"/>
    <lineage>
        <taxon>Bacteria</taxon>
        <taxon>Pseudomonadati</taxon>
        <taxon>Spirochaetota</taxon>
        <taxon>Spirochaetia</taxon>
        <taxon>Brachyspirales</taxon>
        <taxon>Brachyspiraceae</taxon>
        <taxon>Brachyspira</taxon>
    </lineage>
</organism>
<dbReference type="InterPro" id="IPR050469">
    <property type="entry name" value="Diguanylate_Cyclase"/>
</dbReference>
<evidence type="ECO:0000259" key="5">
    <source>
        <dbReference type="PROSITE" id="PS51371"/>
    </source>
</evidence>
<sequence>MHVDIINYIKADNVKIIYKNTTFQDLVAISSKNPPKLFIITNVNKKIFGVVTYNDLFAVLAKQMKKKNIGCLANQDISKLVTKNYIKVPFNTDTNDVFNMMIDKKLDYAIVVDDKDFPIGIVDIYTLYDIILKLKIRNIRLSVDNIELESSIEKDRFIKELKKEIDILNEQSIIDHITNLYNIRYFYKVIEEEAERAKRYKYTISLIFMDLDHFKNVNDIYGHDCGNLVLHEIGRLLTSSSDNILRRSDISFRYGGEEFIIICPNTNKDEAFTVGERIRRTVENKVFNYESQDIKITISIGISEYRHNSKTSIFQSVKESDMAMYEAKHQGRNKVIIYDERMSERR</sequence>
<dbReference type="PANTHER" id="PTHR45138:SF9">
    <property type="entry name" value="DIGUANYLATE CYCLASE DGCM-RELATED"/>
    <property type="match status" value="1"/>
</dbReference>
<reference evidence="6 7" key="1">
    <citation type="journal article" date="2013" name="Genome Announc.">
        <title>Complete Genome Sequence of the Porcine Strain Brachyspira pilosicoli P43/6/78(T.).</title>
        <authorList>
            <person name="Lin C."/>
            <person name="den Bakker H.C."/>
            <person name="Suzuki H."/>
            <person name="Lefebure T."/>
            <person name="Ponnala L."/>
            <person name="Sun Q."/>
            <person name="Stanhope M.J."/>
            <person name="Wiedmann M."/>
            <person name="Duhamel G.E."/>
        </authorList>
    </citation>
    <scope>NUCLEOTIDE SEQUENCE [LARGE SCALE GENOMIC DNA]</scope>
    <source>
        <strain evidence="6 7">P43/6/78</strain>
    </source>
</reference>
<evidence type="ECO:0000259" key="4">
    <source>
        <dbReference type="PROSITE" id="PS50887"/>
    </source>
</evidence>
<protein>
    <recommendedName>
        <fullName evidence="1">diguanylate cyclase</fullName>
        <ecNumber evidence="1">2.7.7.65</ecNumber>
    </recommendedName>
</protein>
<dbReference type="SMART" id="SM00116">
    <property type="entry name" value="CBS"/>
    <property type="match status" value="2"/>
</dbReference>
<accession>A0A3B6VJE9</accession>
<dbReference type="SUPFAM" id="SSF55073">
    <property type="entry name" value="Nucleotide cyclase"/>
    <property type="match status" value="1"/>
</dbReference>
<feature type="domain" description="CBS" evidence="5">
    <location>
        <begin position="81"/>
        <end position="141"/>
    </location>
</feature>
<dbReference type="EC" id="2.7.7.65" evidence="1"/>
<dbReference type="InterPro" id="IPR043128">
    <property type="entry name" value="Rev_trsase/Diguanyl_cyclase"/>
</dbReference>
<dbReference type="Pfam" id="PF00571">
    <property type="entry name" value="CBS"/>
    <property type="match status" value="1"/>
</dbReference>
<dbReference type="Proteomes" id="UP000010793">
    <property type="component" value="Chromosome"/>
</dbReference>
<dbReference type="Pfam" id="PF00990">
    <property type="entry name" value="GGDEF"/>
    <property type="match status" value="1"/>
</dbReference>
<evidence type="ECO:0000256" key="1">
    <source>
        <dbReference type="ARBA" id="ARBA00012528"/>
    </source>
</evidence>
<feature type="domain" description="GGDEF" evidence="4">
    <location>
        <begin position="202"/>
        <end position="340"/>
    </location>
</feature>
<dbReference type="RefSeq" id="WP_015274169.1">
    <property type="nucleotide sequence ID" value="NC_019908.1"/>
</dbReference>
<evidence type="ECO:0000313" key="7">
    <source>
        <dbReference type="Proteomes" id="UP000010793"/>
    </source>
</evidence>
<evidence type="ECO:0000256" key="3">
    <source>
        <dbReference type="PROSITE-ProRule" id="PRU00703"/>
    </source>
</evidence>
<name>A0A3B6VJE9_BRAPL</name>
<dbReference type="InterPro" id="IPR000160">
    <property type="entry name" value="GGDEF_dom"/>
</dbReference>
<dbReference type="CDD" id="cd02205">
    <property type="entry name" value="CBS_pair_SF"/>
    <property type="match status" value="1"/>
</dbReference>
<keyword evidence="7" id="KW-1185">Reference proteome</keyword>
<dbReference type="PANTHER" id="PTHR45138">
    <property type="entry name" value="REGULATORY COMPONENTS OF SENSORY TRANSDUCTION SYSTEM"/>
    <property type="match status" value="1"/>
</dbReference>
<comment type="catalytic activity">
    <reaction evidence="2">
        <text>2 GTP = 3',3'-c-di-GMP + 2 diphosphate</text>
        <dbReference type="Rhea" id="RHEA:24898"/>
        <dbReference type="ChEBI" id="CHEBI:33019"/>
        <dbReference type="ChEBI" id="CHEBI:37565"/>
        <dbReference type="ChEBI" id="CHEBI:58805"/>
        <dbReference type="EC" id="2.7.7.65"/>
    </reaction>
</comment>
<dbReference type="EMBL" id="CP002873">
    <property type="protein sequence ID" value="AGA66030.1"/>
    <property type="molecule type" value="Genomic_DNA"/>
</dbReference>
<dbReference type="InterPro" id="IPR046342">
    <property type="entry name" value="CBS_dom_sf"/>
</dbReference>
<dbReference type="SMART" id="SM00267">
    <property type="entry name" value="GGDEF"/>
    <property type="match status" value="1"/>
</dbReference>
<proteinExistence type="predicted"/>
<dbReference type="KEGG" id="bpip:BPP43_03690"/>
<dbReference type="InterPro" id="IPR000644">
    <property type="entry name" value="CBS_dom"/>
</dbReference>
<keyword evidence="3" id="KW-0129">CBS domain</keyword>
<dbReference type="FunFam" id="3.30.70.270:FF:000001">
    <property type="entry name" value="Diguanylate cyclase domain protein"/>
    <property type="match status" value="1"/>
</dbReference>
<dbReference type="NCBIfam" id="TIGR00254">
    <property type="entry name" value="GGDEF"/>
    <property type="match status" value="1"/>
</dbReference>
<dbReference type="PROSITE" id="PS50887">
    <property type="entry name" value="GGDEF"/>
    <property type="match status" value="1"/>
</dbReference>
<evidence type="ECO:0000313" key="6">
    <source>
        <dbReference type="EMBL" id="AGA66030.1"/>
    </source>
</evidence>
<dbReference type="CDD" id="cd01949">
    <property type="entry name" value="GGDEF"/>
    <property type="match status" value="1"/>
</dbReference>
<dbReference type="InterPro" id="IPR029787">
    <property type="entry name" value="Nucleotide_cyclase"/>
</dbReference>
<dbReference type="Gene3D" id="3.30.70.270">
    <property type="match status" value="1"/>
</dbReference>
<dbReference type="PROSITE" id="PS51371">
    <property type="entry name" value="CBS"/>
    <property type="match status" value="1"/>
</dbReference>